<dbReference type="AlphaFoldDB" id="A0A5B9VXI1"/>
<dbReference type="OrthoDB" id="9803333at2"/>
<dbReference type="GO" id="GO:0004316">
    <property type="term" value="F:3-oxoacyl-[acyl-carrier-protein] reductase (NADPH) activity"/>
    <property type="evidence" value="ECO:0007669"/>
    <property type="project" value="UniProtKB-EC"/>
</dbReference>
<dbReference type="PANTHER" id="PTHR42760">
    <property type="entry name" value="SHORT-CHAIN DEHYDROGENASES/REDUCTASES FAMILY MEMBER"/>
    <property type="match status" value="1"/>
</dbReference>
<dbReference type="Proteomes" id="UP000324233">
    <property type="component" value="Chromosome"/>
</dbReference>
<dbReference type="KEGG" id="agv:OJF2_12780"/>
<evidence type="ECO:0000313" key="3">
    <source>
        <dbReference type="EMBL" id="QEH32794.1"/>
    </source>
</evidence>
<dbReference type="InterPro" id="IPR002347">
    <property type="entry name" value="SDR_fam"/>
</dbReference>
<comment type="similarity">
    <text evidence="1">Belongs to the short-chain dehydrogenases/reductases (SDR) family.</text>
</comment>
<dbReference type="EMBL" id="CP042997">
    <property type="protein sequence ID" value="QEH32794.1"/>
    <property type="molecule type" value="Genomic_DNA"/>
</dbReference>
<reference evidence="3 4" key="1">
    <citation type="submission" date="2019-08" db="EMBL/GenBank/DDBJ databases">
        <title>Deep-cultivation of Planctomycetes and their phenomic and genomic characterization uncovers novel biology.</title>
        <authorList>
            <person name="Wiegand S."/>
            <person name="Jogler M."/>
            <person name="Boedeker C."/>
            <person name="Pinto D."/>
            <person name="Vollmers J."/>
            <person name="Rivas-Marin E."/>
            <person name="Kohn T."/>
            <person name="Peeters S.H."/>
            <person name="Heuer A."/>
            <person name="Rast P."/>
            <person name="Oberbeckmann S."/>
            <person name="Bunk B."/>
            <person name="Jeske O."/>
            <person name="Meyerdierks A."/>
            <person name="Storesund J.E."/>
            <person name="Kallscheuer N."/>
            <person name="Luecker S."/>
            <person name="Lage O.M."/>
            <person name="Pohl T."/>
            <person name="Merkel B.J."/>
            <person name="Hornburger P."/>
            <person name="Mueller R.-W."/>
            <person name="Bruemmer F."/>
            <person name="Labrenz M."/>
            <person name="Spormann A.M."/>
            <person name="Op den Camp H."/>
            <person name="Overmann J."/>
            <person name="Amann R."/>
            <person name="Jetten M.S.M."/>
            <person name="Mascher T."/>
            <person name="Medema M.H."/>
            <person name="Devos D.P."/>
            <person name="Kaster A.-K."/>
            <person name="Ovreas L."/>
            <person name="Rohde M."/>
            <person name="Galperin M.Y."/>
            <person name="Jogler C."/>
        </authorList>
    </citation>
    <scope>NUCLEOTIDE SEQUENCE [LARGE SCALE GENOMIC DNA]</scope>
    <source>
        <strain evidence="3 4">OJF2</strain>
    </source>
</reference>
<sequence>MTGSPPPAPSRVAVVTGGSRGIGRGIVAELAAIGYSVAINYREDHAAAEACRREAEARGAPTASTFRADVAGLADGRRLLGEVLARFGRIDLWVNNAGVAPAARLDLLEATPESWDRVLGTNLRGPFFLTQAVASELIRLREGGIVPDPQVVFITSVSSAFASVNRADYCVAKAGLSMVAQLFAARLAPHGIRVYEVRPGIIDTDMTRPVHDAYSERLAAGLAPIRRWGTPEDVGRAVAALAAGSLGYSTGEVIHVDGGMHLRTL</sequence>
<dbReference type="Gene3D" id="3.40.50.720">
    <property type="entry name" value="NAD(P)-binding Rossmann-like Domain"/>
    <property type="match status" value="1"/>
</dbReference>
<dbReference type="PROSITE" id="PS00061">
    <property type="entry name" value="ADH_SHORT"/>
    <property type="match status" value="1"/>
</dbReference>
<dbReference type="SUPFAM" id="SSF51735">
    <property type="entry name" value="NAD(P)-binding Rossmann-fold domains"/>
    <property type="match status" value="1"/>
</dbReference>
<dbReference type="Pfam" id="PF13561">
    <property type="entry name" value="adh_short_C2"/>
    <property type="match status" value="1"/>
</dbReference>
<dbReference type="InterPro" id="IPR020904">
    <property type="entry name" value="Sc_DH/Rdtase_CS"/>
</dbReference>
<protein>
    <submittedName>
        <fullName evidence="3">3-oxoacyl-[acyl-carrier-protein] reductase FabG</fullName>
        <ecNumber evidence="3">1.1.1.100</ecNumber>
    </submittedName>
</protein>
<evidence type="ECO:0000313" key="4">
    <source>
        <dbReference type="Proteomes" id="UP000324233"/>
    </source>
</evidence>
<dbReference type="RefSeq" id="WP_148592231.1">
    <property type="nucleotide sequence ID" value="NZ_CP042997.1"/>
</dbReference>
<dbReference type="FunFam" id="3.40.50.720:FF:000084">
    <property type="entry name" value="Short-chain dehydrogenase reductase"/>
    <property type="match status" value="1"/>
</dbReference>
<evidence type="ECO:0000256" key="2">
    <source>
        <dbReference type="ARBA" id="ARBA00023002"/>
    </source>
</evidence>
<proteinExistence type="inferred from homology"/>
<name>A0A5B9VXI1_9BACT</name>
<keyword evidence="4" id="KW-1185">Reference proteome</keyword>
<evidence type="ECO:0000256" key="1">
    <source>
        <dbReference type="ARBA" id="ARBA00006484"/>
    </source>
</evidence>
<organism evidence="3 4">
    <name type="scientific">Aquisphaera giovannonii</name>
    <dbReference type="NCBI Taxonomy" id="406548"/>
    <lineage>
        <taxon>Bacteria</taxon>
        <taxon>Pseudomonadati</taxon>
        <taxon>Planctomycetota</taxon>
        <taxon>Planctomycetia</taxon>
        <taxon>Isosphaerales</taxon>
        <taxon>Isosphaeraceae</taxon>
        <taxon>Aquisphaera</taxon>
    </lineage>
</organism>
<accession>A0A5B9VXI1</accession>
<keyword evidence="2 3" id="KW-0560">Oxidoreductase</keyword>
<dbReference type="PANTHER" id="PTHR42760:SF133">
    <property type="entry name" value="3-OXOACYL-[ACYL-CARRIER-PROTEIN] REDUCTASE"/>
    <property type="match status" value="1"/>
</dbReference>
<dbReference type="NCBIfam" id="NF009386">
    <property type="entry name" value="PRK12745.1"/>
    <property type="match status" value="1"/>
</dbReference>
<dbReference type="EC" id="1.1.1.100" evidence="3"/>
<dbReference type="PRINTS" id="PR00081">
    <property type="entry name" value="GDHRDH"/>
</dbReference>
<gene>
    <name evidence="3" type="primary">fabG_6</name>
    <name evidence="3" type="ORF">OJF2_12780</name>
</gene>
<dbReference type="InterPro" id="IPR036291">
    <property type="entry name" value="NAD(P)-bd_dom_sf"/>
</dbReference>